<evidence type="ECO:0000259" key="2">
    <source>
        <dbReference type="PROSITE" id="PS50181"/>
    </source>
</evidence>
<dbReference type="InterPro" id="IPR057207">
    <property type="entry name" value="FBXL15_LRR"/>
</dbReference>
<dbReference type="SMART" id="SM00256">
    <property type="entry name" value="FBOX"/>
    <property type="match status" value="1"/>
</dbReference>
<dbReference type="SUPFAM" id="SSF81383">
    <property type="entry name" value="F-box domain"/>
    <property type="match status" value="1"/>
</dbReference>
<evidence type="ECO:0000313" key="3">
    <source>
        <dbReference type="EMBL" id="CAF0948172.1"/>
    </source>
</evidence>
<dbReference type="Pfam" id="PF25372">
    <property type="entry name" value="DUF7885"/>
    <property type="match status" value="2"/>
</dbReference>
<protein>
    <recommendedName>
        <fullName evidence="2">F-box domain-containing protein</fullName>
    </recommendedName>
</protein>
<dbReference type="Pfam" id="PF12937">
    <property type="entry name" value="F-box-like"/>
    <property type="match status" value="1"/>
</dbReference>
<name>A0A814D345_9BILA</name>
<dbReference type="InterPro" id="IPR032675">
    <property type="entry name" value="LRR_dom_sf"/>
</dbReference>
<sequence>MASLLKLFLTLEPSLRFYLRSQRIAEIHEALISSLLVCQPDDPISWLISCLIELHSLSPTAKVNLNWDYFIPEIYRPINRPYNIESSLSYVFAVCDDTLEPNERQIRIAIEHYKYHIQQKLFSAWLRYYLTRLGQQRWLEKREQAANEYYRVRLLNIYFRQWSLWGLLLFDILLTAACHINHCAETYQLRIILNEWNIVAQQARRTRDYFDRVERGEENQQFNGFLSHGEARDELSLLTREAAVRILAYLDVEDLARCAQVCRNWKMLTQSSMLWSKLDLHRTSDALDDRLAMRFIQRARPYLQHLNLRQCSRIGRLTFVGISSCKNLQDLNLSECSAVNDEAIRIITTGCHILLYLNLSHTEVTDQSFRSLARHCHFLQFLSIAYSRQFSDRAFLHITNGRGCRKLAHLDVSGCIQLTSVGFDAMAEAFRDLENLVMDDMSNLADKHMTNLCKRLNNLKQISMWSSARQLSGFAFKQMSLLTQLTTIKFDSNKMITDDHLRLICRSCTEICHLSITDCPTLTDNCMKGISSLKQLRVLNMADCLLITDTGIKALTDGPCTLRLRELNLTNCMRISDGSMTNLSRRCKRLAYLKLCYLDQISENGLELIGQIDQLISIDITGTQTSDTTLKSLGNSGNLRSVTLSSCRQITDLGLTKFATSCTNLEYLNLSFCTQLTDNAIRSMAFCCKYLTTLNICSCSLLTDMSLQYLSGVCKYLYEIDISYCQLITDKGLKYLRRNSHYLKRIILIECPNISRAAIDKLILKIPYVQYHYTNKSSELSK</sequence>
<dbReference type="InterPro" id="IPR036047">
    <property type="entry name" value="F-box-like_dom_sf"/>
</dbReference>
<proteinExistence type="predicted"/>
<dbReference type="PANTHER" id="PTHR13318">
    <property type="entry name" value="PARTNER OF PAIRED, ISOFORM B-RELATED"/>
    <property type="match status" value="1"/>
</dbReference>
<dbReference type="GO" id="GO:0031146">
    <property type="term" value="P:SCF-dependent proteasomal ubiquitin-dependent protein catabolic process"/>
    <property type="evidence" value="ECO:0007669"/>
    <property type="project" value="TreeGrafter"/>
</dbReference>
<dbReference type="SMART" id="SM00367">
    <property type="entry name" value="LRR_CC"/>
    <property type="match status" value="14"/>
</dbReference>
<dbReference type="EMBL" id="CAJNOU010000292">
    <property type="protein sequence ID" value="CAF0948172.1"/>
    <property type="molecule type" value="Genomic_DNA"/>
</dbReference>
<dbReference type="PROSITE" id="PS50181">
    <property type="entry name" value="FBOX"/>
    <property type="match status" value="1"/>
</dbReference>
<dbReference type="Proteomes" id="UP000663889">
    <property type="component" value="Unassembled WGS sequence"/>
</dbReference>
<dbReference type="InterPro" id="IPR006553">
    <property type="entry name" value="Leu-rich_rpt_Cys-con_subtyp"/>
</dbReference>
<dbReference type="InterPro" id="IPR001810">
    <property type="entry name" value="F-box_dom"/>
</dbReference>
<keyword evidence="1" id="KW-0833">Ubl conjugation pathway</keyword>
<comment type="caution">
    <text evidence="3">The sequence shown here is derived from an EMBL/GenBank/DDBJ whole genome shotgun (WGS) entry which is preliminary data.</text>
</comment>
<dbReference type="Gene3D" id="3.80.10.10">
    <property type="entry name" value="Ribonuclease Inhibitor"/>
    <property type="match status" value="3"/>
</dbReference>
<dbReference type="AlphaFoldDB" id="A0A814D345"/>
<evidence type="ECO:0000256" key="1">
    <source>
        <dbReference type="ARBA" id="ARBA00022786"/>
    </source>
</evidence>
<feature type="domain" description="F-box" evidence="2">
    <location>
        <begin position="232"/>
        <end position="278"/>
    </location>
</feature>
<dbReference type="SUPFAM" id="SSF52047">
    <property type="entry name" value="RNI-like"/>
    <property type="match status" value="2"/>
</dbReference>
<dbReference type="GO" id="GO:0019005">
    <property type="term" value="C:SCF ubiquitin ligase complex"/>
    <property type="evidence" value="ECO:0007669"/>
    <property type="project" value="TreeGrafter"/>
</dbReference>
<gene>
    <name evidence="3" type="ORF">SEV965_LOCUS8100</name>
</gene>
<evidence type="ECO:0000313" key="4">
    <source>
        <dbReference type="Proteomes" id="UP000663889"/>
    </source>
</evidence>
<accession>A0A814D345</accession>
<organism evidence="3 4">
    <name type="scientific">Rotaria sordida</name>
    <dbReference type="NCBI Taxonomy" id="392033"/>
    <lineage>
        <taxon>Eukaryota</taxon>
        <taxon>Metazoa</taxon>
        <taxon>Spiralia</taxon>
        <taxon>Gnathifera</taxon>
        <taxon>Rotifera</taxon>
        <taxon>Eurotatoria</taxon>
        <taxon>Bdelloidea</taxon>
        <taxon>Philodinida</taxon>
        <taxon>Philodinidae</taxon>
        <taxon>Rotaria</taxon>
    </lineage>
</organism>
<reference evidence="3" key="1">
    <citation type="submission" date="2021-02" db="EMBL/GenBank/DDBJ databases">
        <authorList>
            <person name="Nowell W R."/>
        </authorList>
    </citation>
    <scope>NUCLEOTIDE SEQUENCE</scope>
</reference>